<dbReference type="EMBL" id="JAUCMV010000002">
    <property type="protein sequence ID" value="KAK0419526.1"/>
    <property type="molecule type" value="Genomic_DNA"/>
</dbReference>
<evidence type="ECO:0000256" key="1">
    <source>
        <dbReference type="SAM" id="SignalP"/>
    </source>
</evidence>
<gene>
    <name evidence="2" type="ORF">QR680_014190</name>
</gene>
<organism evidence="2 3">
    <name type="scientific">Steinernema hermaphroditum</name>
    <dbReference type="NCBI Taxonomy" id="289476"/>
    <lineage>
        <taxon>Eukaryota</taxon>
        <taxon>Metazoa</taxon>
        <taxon>Ecdysozoa</taxon>
        <taxon>Nematoda</taxon>
        <taxon>Chromadorea</taxon>
        <taxon>Rhabditida</taxon>
        <taxon>Tylenchina</taxon>
        <taxon>Panagrolaimomorpha</taxon>
        <taxon>Strongyloidoidea</taxon>
        <taxon>Steinernematidae</taxon>
        <taxon>Steinernema</taxon>
    </lineage>
</organism>
<keyword evidence="1" id="KW-0732">Signal</keyword>
<sequence length="535" mass="61489">MRLIAGLLLISLSLVLALEVPPLLGHKFSSSIDPCDDFVRFACNMNRNYMISPFYKGMDKIFGKRLDKLFNSSTDSIFETIMPLMLEEALKEASYKKYLGLFWWNTVRVVLEPHNGGYRLYVHPLAYRNERFNLSSSPLAIQGFIKGHVKVTGHKIETVNVHWARLLTDSYFKSAQNITDQEERGRLMGDAVANGRQHFPKVLINGTNMEIDFRRPPEWRTYKECPATIQGILDAYIETHKNKTIILGNSKILLDFEVDQVEEKEMEIKFLIVDQKLLSSKMNSTAPKLIEYGSLLEYGIALDNNLISKKTRHDFERIFRAVKQEFLSTVQNTTWLAEDSKKRISDHLNSVVIEKPESSTEVRTLITDIQRDFVALKNTIRTPENCNATCLSRLYVDLAAQAYSKHIKLEHYGVRGTLQIRNDSTLVAPPQYLYLTDDSIPVAHKFGRFGVAVAGQLFRSVKPFLEQDSPKKFDVMQIAIRALNRDLGPGDEDLKRFFYSAALNMCEFDWQPVKEWLYAMEKIPQLQKTFQCKSS</sequence>
<keyword evidence="3" id="KW-1185">Reference proteome</keyword>
<evidence type="ECO:0008006" key="4">
    <source>
        <dbReference type="Google" id="ProtNLM"/>
    </source>
</evidence>
<reference evidence="2" key="1">
    <citation type="submission" date="2023-06" db="EMBL/GenBank/DDBJ databases">
        <title>Genomic analysis of the entomopathogenic nematode Steinernema hermaphroditum.</title>
        <authorList>
            <person name="Schwarz E.M."/>
            <person name="Heppert J.K."/>
            <person name="Baniya A."/>
            <person name="Schwartz H.T."/>
            <person name="Tan C.-H."/>
            <person name="Antoshechkin I."/>
            <person name="Sternberg P.W."/>
            <person name="Goodrich-Blair H."/>
            <person name="Dillman A.R."/>
        </authorList>
    </citation>
    <scope>NUCLEOTIDE SEQUENCE</scope>
    <source>
        <strain evidence="2">PS9179</strain>
        <tissue evidence="2">Whole animal</tissue>
    </source>
</reference>
<evidence type="ECO:0000313" key="3">
    <source>
        <dbReference type="Proteomes" id="UP001175271"/>
    </source>
</evidence>
<evidence type="ECO:0000313" key="2">
    <source>
        <dbReference type="EMBL" id="KAK0419526.1"/>
    </source>
</evidence>
<comment type="caution">
    <text evidence="2">The sequence shown here is derived from an EMBL/GenBank/DDBJ whole genome shotgun (WGS) entry which is preliminary data.</text>
</comment>
<feature type="chain" id="PRO_5041259025" description="Peptidase M13 N-terminal domain-containing protein" evidence="1">
    <location>
        <begin position="18"/>
        <end position="535"/>
    </location>
</feature>
<feature type="signal peptide" evidence="1">
    <location>
        <begin position="1"/>
        <end position="17"/>
    </location>
</feature>
<protein>
    <recommendedName>
        <fullName evidence="4">Peptidase M13 N-terminal domain-containing protein</fullName>
    </recommendedName>
</protein>
<name>A0AA39I810_9BILA</name>
<dbReference type="AlphaFoldDB" id="A0AA39I810"/>
<accession>A0AA39I810</accession>
<proteinExistence type="predicted"/>
<dbReference type="Proteomes" id="UP001175271">
    <property type="component" value="Unassembled WGS sequence"/>
</dbReference>